<accession>A0ABU4W520</accession>
<sequence length="78" mass="8505">MFDETSDPTRPDPTLAAEVCCKLISAYLANQESVDWSDVQIALDTALKAFDLPQSNIEDMAGQTDNHRPIPTVTTSPP</sequence>
<proteinExistence type="predicted"/>
<organism evidence="2 3">
    <name type="scientific">Agrobacterium rosae</name>
    <dbReference type="NCBI Taxonomy" id="1972867"/>
    <lineage>
        <taxon>Bacteria</taxon>
        <taxon>Pseudomonadati</taxon>
        <taxon>Pseudomonadota</taxon>
        <taxon>Alphaproteobacteria</taxon>
        <taxon>Hyphomicrobiales</taxon>
        <taxon>Rhizobiaceae</taxon>
        <taxon>Rhizobium/Agrobacterium group</taxon>
        <taxon>Agrobacterium</taxon>
    </lineage>
</organism>
<dbReference type="EMBL" id="JAVRAD010000012">
    <property type="protein sequence ID" value="MDX8331860.1"/>
    <property type="molecule type" value="Genomic_DNA"/>
</dbReference>
<gene>
    <name evidence="2" type="ORF">RMS29_21835</name>
</gene>
<evidence type="ECO:0000313" key="2">
    <source>
        <dbReference type="EMBL" id="MDX8331860.1"/>
    </source>
</evidence>
<reference evidence="2" key="1">
    <citation type="journal article" date="2023" name="Phytobiomes J">
        <title>Deciphering the key players within the bacterial microbiota associated with aerial crown gall tumors on rhododendron: Insights into the gallobiome.</title>
        <authorList>
            <person name="Kuzmanovic N."/>
            <person name="Nesme J."/>
            <person name="Wolf J."/>
            <person name="Neumann-Schaal M."/>
            <person name="Petersen J."/>
            <person name="Fernandez-Gnecco G."/>
            <person name="Sproeer C."/>
            <person name="Bunk B."/>
            <person name="Overmann J."/>
            <person name="Sorensen S.J."/>
            <person name="Idczak E."/>
            <person name="Smalla K."/>
        </authorList>
    </citation>
    <scope>NUCLEOTIDE SEQUENCE [LARGE SCALE GENOMIC DNA]</scope>
    <source>
        <strain evidence="2">Rho-14.1</strain>
    </source>
</reference>
<dbReference type="RefSeq" id="WP_320188454.1">
    <property type="nucleotide sequence ID" value="NZ_CP192768.1"/>
</dbReference>
<name>A0ABU4W520_9HYPH</name>
<dbReference type="Proteomes" id="UP001277561">
    <property type="component" value="Unassembled WGS sequence"/>
</dbReference>
<evidence type="ECO:0000256" key="1">
    <source>
        <dbReference type="SAM" id="MobiDB-lite"/>
    </source>
</evidence>
<comment type="caution">
    <text evidence="2">The sequence shown here is derived from an EMBL/GenBank/DDBJ whole genome shotgun (WGS) entry which is preliminary data.</text>
</comment>
<protein>
    <submittedName>
        <fullName evidence="2">Uncharacterized protein</fullName>
    </submittedName>
</protein>
<feature type="region of interest" description="Disordered" evidence="1">
    <location>
        <begin position="58"/>
        <end position="78"/>
    </location>
</feature>
<keyword evidence="3" id="KW-1185">Reference proteome</keyword>
<evidence type="ECO:0000313" key="3">
    <source>
        <dbReference type="Proteomes" id="UP001277561"/>
    </source>
</evidence>